<dbReference type="InterPro" id="IPR018108">
    <property type="entry name" value="MCP_transmembrane"/>
</dbReference>
<dbReference type="AlphaFoldDB" id="A0ABD3HXR8"/>
<organism evidence="8 9">
    <name type="scientific">Riccia sorocarpa</name>
    <dbReference type="NCBI Taxonomy" id="122646"/>
    <lineage>
        <taxon>Eukaryota</taxon>
        <taxon>Viridiplantae</taxon>
        <taxon>Streptophyta</taxon>
        <taxon>Embryophyta</taxon>
        <taxon>Marchantiophyta</taxon>
        <taxon>Marchantiopsida</taxon>
        <taxon>Marchantiidae</taxon>
        <taxon>Marchantiales</taxon>
        <taxon>Ricciaceae</taxon>
        <taxon>Riccia</taxon>
    </lineage>
</organism>
<evidence type="ECO:0000313" key="9">
    <source>
        <dbReference type="Proteomes" id="UP001633002"/>
    </source>
</evidence>
<keyword evidence="5 6" id="KW-0472">Membrane</keyword>
<feature type="repeat" description="Solcar" evidence="6">
    <location>
        <begin position="228"/>
        <end position="316"/>
    </location>
</feature>
<keyword evidence="2 7" id="KW-0813">Transport</keyword>
<dbReference type="PROSITE" id="PS50920">
    <property type="entry name" value="SOLCAR"/>
    <property type="match status" value="3"/>
</dbReference>
<keyword evidence="3 6" id="KW-0812">Transmembrane</keyword>
<feature type="repeat" description="Solcar" evidence="6">
    <location>
        <begin position="82"/>
        <end position="169"/>
    </location>
</feature>
<dbReference type="SUPFAM" id="SSF103506">
    <property type="entry name" value="Mitochondrial carrier"/>
    <property type="match status" value="1"/>
</dbReference>
<dbReference type="Pfam" id="PF00153">
    <property type="entry name" value="Mito_carr"/>
    <property type="match status" value="3"/>
</dbReference>
<accession>A0ABD3HXR8</accession>
<dbReference type="InterPro" id="IPR023395">
    <property type="entry name" value="MCP_dom_sf"/>
</dbReference>
<dbReference type="PRINTS" id="PR00926">
    <property type="entry name" value="MITOCARRIER"/>
</dbReference>
<evidence type="ECO:0000256" key="2">
    <source>
        <dbReference type="ARBA" id="ARBA00022448"/>
    </source>
</evidence>
<name>A0ABD3HXR8_9MARC</name>
<dbReference type="PANTHER" id="PTHR24089">
    <property type="entry name" value="SOLUTE CARRIER FAMILY 25"/>
    <property type="match status" value="1"/>
</dbReference>
<keyword evidence="9" id="KW-1185">Reference proteome</keyword>
<dbReference type="GO" id="GO:0016020">
    <property type="term" value="C:membrane"/>
    <property type="evidence" value="ECO:0007669"/>
    <property type="project" value="UniProtKB-SubCell"/>
</dbReference>
<protein>
    <recommendedName>
        <fullName evidence="10">Mitochondrial carrier protein</fullName>
    </recommendedName>
</protein>
<evidence type="ECO:0000313" key="8">
    <source>
        <dbReference type="EMBL" id="KAL3695589.1"/>
    </source>
</evidence>
<evidence type="ECO:0000256" key="5">
    <source>
        <dbReference type="ARBA" id="ARBA00023136"/>
    </source>
</evidence>
<dbReference type="Proteomes" id="UP001633002">
    <property type="component" value="Unassembled WGS sequence"/>
</dbReference>
<reference evidence="8 9" key="1">
    <citation type="submission" date="2024-09" db="EMBL/GenBank/DDBJ databases">
        <title>Chromosome-scale assembly of Riccia sorocarpa.</title>
        <authorList>
            <person name="Paukszto L."/>
        </authorList>
    </citation>
    <scope>NUCLEOTIDE SEQUENCE [LARGE SCALE GENOMIC DNA]</scope>
    <source>
        <strain evidence="8">LP-2024</strain>
        <tissue evidence="8">Aerial parts of the thallus</tissue>
    </source>
</reference>
<evidence type="ECO:0008006" key="10">
    <source>
        <dbReference type="Google" id="ProtNLM"/>
    </source>
</evidence>
<evidence type="ECO:0000256" key="6">
    <source>
        <dbReference type="PROSITE-ProRule" id="PRU00282"/>
    </source>
</evidence>
<keyword evidence="4" id="KW-0677">Repeat</keyword>
<sequence length="441" mass="48160">MGIRQAYTLPMGESPKVLNQYVKLADQPPSDEVMGQGTNTAYCQTSPLYVEGNESASSALKSLAEEAKQATKDVKTPSSSILTICKSLLAGGVAGGVSRTAVAPLERLKILLQVQNSFNPKYSGMIQGLRSIWAAEGLAGFFKGNGTNCARIIPNSAVKFYSYEQASKTLLWFYRQQTGQGLHSTINCRRPRFLSLLFDFLSFAIEGKSFVFVYVHLHKFMSTEDAELTPLLRLGAGACAGIIAMSATYPMDMVRGRLTVQTADSPHRYKGMVDAFRVIIKEEGPRAVYKGWLPSVIGVVPYVGLNFAVYETLKDWIVKDPNFDTAVESELGVVTKLLCGAAAGTVGQTVAYPLDVVRRRMQMVGWKDASPVITADGKVKAPVQYTGMIDAFRQTVRNEGFLALYKGLLPNSVKVVPSIALAFVTYEVMRDLLGVEIRISD</sequence>
<proteinExistence type="inferred from homology"/>
<evidence type="ECO:0000256" key="4">
    <source>
        <dbReference type="ARBA" id="ARBA00022737"/>
    </source>
</evidence>
<evidence type="ECO:0000256" key="3">
    <source>
        <dbReference type="ARBA" id="ARBA00022692"/>
    </source>
</evidence>
<comment type="subcellular location">
    <subcellularLocation>
        <location evidence="1">Membrane</location>
        <topology evidence="1">Multi-pass membrane protein</topology>
    </subcellularLocation>
</comment>
<comment type="similarity">
    <text evidence="7">Belongs to the mitochondrial carrier (TC 2.A.29) family.</text>
</comment>
<comment type="caution">
    <text evidence="8">The sequence shown here is derived from an EMBL/GenBank/DDBJ whole genome shotgun (WGS) entry which is preliminary data.</text>
</comment>
<dbReference type="Gene3D" id="1.50.40.10">
    <property type="entry name" value="Mitochondrial carrier domain"/>
    <property type="match status" value="1"/>
</dbReference>
<gene>
    <name evidence="8" type="ORF">R1sor_009665</name>
</gene>
<dbReference type="InterPro" id="IPR002067">
    <property type="entry name" value="MCP"/>
</dbReference>
<feature type="repeat" description="Solcar" evidence="6">
    <location>
        <begin position="331"/>
        <end position="432"/>
    </location>
</feature>
<evidence type="ECO:0000256" key="7">
    <source>
        <dbReference type="RuleBase" id="RU000488"/>
    </source>
</evidence>
<dbReference type="EMBL" id="JBJQOH010000002">
    <property type="protein sequence ID" value="KAL3695589.1"/>
    <property type="molecule type" value="Genomic_DNA"/>
</dbReference>
<evidence type="ECO:0000256" key="1">
    <source>
        <dbReference type="ARBA" id="ARBA00004141"/>
    </source>
</evidence>